<feature type="compositionally biased region" description="Polar residues" evidence="13">
    <location>
        <begin position="417"/>
        <end position="429"/>
    </location>
</feature>
<evidence type="ECO:0000256" key="8">
    <source>
        <dbReference type="ARBA" id="ARBA00037841"/>
    </source>
</evidence>
<dbReference type="PANTHER" id="PTHR21625:SF0">
    <property type="entry name" value="DYNEIN REGULATORY COMPLEX SUBUNIT 2"/>
    <property type="match status" value="1"/>
</dbReference>
<evidence type="ECO:0000256" key="3">
    <source>
        <dbReference type="ARBA" id="ARBA00022846"/>
    </source>
</evidence>
<keyword evidence="7" id="KW-0966">Cell projection</keyword>
<dbReference type="EMBL" id="GDRN01071600">
    <property type="protein sequence ID" value="JAI63668.1"/>
    <property type="molecule type" value="Transcribed_RNA"/>
</dbReference>
<keyword evidence="4" id="KW-0175">Coiled coil</keyword>
<evidence type="ECO:0000256" key="9">
    <source>
        <dbReference type="ARBA" id="ARBA00038424"/>
    </source>
</evidence>
<reference evidence="15" key="1">
    <citation type="submission" date="2015-09" db="EMBL/GenBank/DDBJ databases">
        <title>Scylla olivacea transcriptome.</title>
        <authorList>
            <person name="Ikhwanuddin M."/>
        </authorList>
    </citation>
    <scope>NUCLEOTIDE SEQUENCE</scope>
</reference>
<dbReference type="GO" id="GO:0003352">
    <property type="term" value="P:regulation of cilium movement"/>
    <property type="evidence" value="ECO:0007669"/>
    <property type="project" value="TreeGrafter"/>
</dbReference>
<dbReference type="InterPro" id="IPR039750">
    <property type="entry name" value="DRC1/DRC2"/>
</dbReference>
<evidence type="ECO:0000256" key="6">
    <source>
        <dbReference type="ARBA" id="ARBA00023212"/>
    </source>
</evidence>
<feature type="compositionally biased region" description="Low complexity" evidence="13">
    <location>
        <begin position="481"/>
        <end position="504"/>
    </location>
</feature>
<dbReference type="Pfam" id="PF14772">
    <property type="entry name" value="NYD-SP28"/>
    <property type="match status" value="1"/>
</dbReference>
<keyword evidence="5" id="KW-0969">Cilium</keyword>
<evidence type="ECO:0000256" key="1">
    <source>
        <dbReference type="ARBA" id="ARBA00004611"/>
    </source>
</evidence>
<dbReference type="GO" id="GO:0070286">
    <property type="term" value="P:axonemal dynein complex assembly"/>
    <property type="evidence" value="ECO:0007669"/>
    <property type="project" value="InterPro"/>
</dbReference>
<dbReference type="GO" id="GO:0005858">
    <property type="term" value="C:axonemal dynein complex"/>
    <property type="evidence" value="ECO:0007669"/>
    <property type="project" value="InterPro"/>
</dbReference>
<comment type="subcellular location">
    <subcellularLocation>
        <location evidence="1">Cytoplasm</location>
        <location evidence="1">Cytoskeleton</location>
        <location evidence="1">Flagellum axoneme</location>
    </subcellularLocation>
    <subcellularLocation>
        <location evidence="8">Cytoplasm</location>
        <location evidence="8">Cytoskeleton</location>
        <location evidence="8">Flagellum basal body</location>
    </subcellularLocation>
</comment>
<evidence type="ECO:0000259" key="14">
    <source>
        <dbReference type="Pfam" id="PF14772"/>
    </source>
</evidence>
<evidence type="ECO:0000256" key="11">
    <source>
        <dbReference type="ARBA" id="ARBA00041517"/>
    </source>
</evidence>
<dbReference type="GO" id="GO:0060285">
    <property type="term" value="P:cilium-dependent cell motility"/>
    <property type="evidence" value="ECO:0007669"/>
    <property type="project" value="TreeGrafter"/>
</dbReference>
<feature type="domain" description="Dynein regulatory complex protein 1/2 N-terminal" evidence="14">
    <location>
        <begin position="29"/>
        <end position="127"/>
    </location>
</feature>
<evidence type="ECO:0000256" key="7">
    <source>
        <dbReference type="ARBA" id="ARBA00023273"/>
    </source>
</evidence>
<dbReference type="InterPro" id="IPR039505">
    <property type="entry name" value="DRC1/2_N"/>
</dbReference>
<feature type="region of interest" description="Disordered" evidence="13">
    <location>
        <begin position="375"/>
        <end position="521"/>
    </location>
</feature>
<sequence length="711" mass="77596">MAPKKKGKGKGDKLARMTVEQRQQYLDRRAAQEAESARRKEELLAGFLKLKLADERKKGEVNEARLMTKWREVLREAKTSTLSTQLQELRERVAEGTTRLNSLIQLLRSQVAQAHHQRAQAAQNHLAAVHKLSELHEEHVSVLTQYLRGREAEISGTAAAGTEHLSATHLHQLRRLSLVLQASQRDHDLSEKEQLAAFHTTLTQITTQLEEEVAAARVERESQLERAWGQLAASVRQHQADTSTLRASCHRLQKRVASHRATLSSITVSTKEMQGEVDALRKKLRQERSPTAAEQELRRLRSAVGVVRAATAGQRVAGRTLLKAINARGDQATQRVTQVLKEGQTVLELAAVCRRLETNRDRNLPFLPPSIAADASSRLSPQPSVDLLALPPARPAPPETETLVGMHSETDEGIGSSVYSSKGASTVRSSRGGHTCRQPLRPATGSKRTQKIPKGSKANIGEEQQHQESDEGAETQTEAQPSSALSLPHLPSSSSSSANSTASTPAPPPHPPHPGGRGTSLGREKLERINELLFHEEANHDAAQGEEFGPIPDFVLQEADAALRTHDGLRNFWRKYHQVQLERLALRGEAAALREEGRHLRALLKKYFVSLGMSDAALRLPSTTPLCVGGLPPCVPTTGDVRGRSKSLPARSTGVSFYSPSSGSSGPPSPLPPAGVMVQEGRVLLRAMALHYAAPRHPDPGTTTITRLTAT</sequence>
<evidence type="ECO:0000313" key="15">
    <source>
        <dbReference type="EMBL" id="JAI63668.1"/>
    </source>
</evidence>
<evidence type="ECO:0000256" key="5">
    <source>
        <dbReference type="ARBA" id="ARBA00023069"/>
    </source>
</evidence>
<evidence type="ECO:0000256" key="4">
    <source>
        <dbReference type="ARBA" id="ARBA00023054"/>
    </source>
</evidence>
<keyword evidence="6" id="KW-0206">Cytoskeleton</keyword>
<evidence type="ECO:0000256" key="13">
    <source>
        <dbReference type="SAM" id="MobiDB-lite"/>
    </source>
</evidence>
<proteinExistence type="inferred from homology"/>
<accession>A0A0P4WBM0</accession>
<feature type="region of interest" description="Disordered" evidence="13">
    <location>
        <begin position="638"/>
        <end position="675"/>
    </location>
</feature>
<dbReference type="PANTHER" id="PTHR21625">
    <property type="entry name" value="NYD-SP28 PROTEIN"/>
    <property type="match status" value="1"/>
</dbReference>
<evidence type="ECO:0000256" key="2">
    <source>
        <dbReference type="ARBA" id="ARBA00022490"/>
    </source>
</evidence>
<evidence type="ECO:0000256" key="12">
    <source>
        <dbReference type="ARBA" id="ARBA00045865"/>
    </source>
</evidence>
<keyword evidence="2" id="KW-0963">Cytoplasm</keyword>
<organism evidence="15">
    <name type="scientific">Scylla olivacea</name>
    <name type="common">Orange mud crab</name>
    <name type="synonym">Cancer olivacea</name>
    <dbReference type="NCBI Taxonomy" id="85551"/>
    <lineage>
        <taxon>Eukaryota</taxon>
        <taxon>Metazoa</taxon>
        <taxon>Ecdysozoa</taxon>
        <taxon>Arthropoda</taxon>
        <taxon>Crustacea</taxon>
        <taxon>Multicrustacea</taxon>
        <taxon>Malacostraca</taxon>
        <taxon>Eumalacostraca</taxon>
        <taxon>Eucarida</taxon>
        <taxon>Decapoda</taxon>
        <taxon>Pleocyemata</taxon>
        <taxon>Brachyura</taxon>
        <taxon>Eubrachyura</taxon>
        <taxon>Portunoidea</taxon>
        <taxon>Portunidae</taxon>
        <taxon>Portuninae</taxon>
        <taxon>Scylla</taxon>
    </lineage>
</organism>
<keyword evidence="3" id="KW-0282">Flagellum</keyword>
<dbReference type="AlphaFoldDB" id="A0A0P4WBM0"/>
<comment type="function">
    <text evidence="12">Component of the nexin-dynein regulatory complex (N-DRC), a key regulator of ciliary/flagellar motility which maintains the alignment and integrity of the distal axoneme and regulates microtubule sliding in motile axonemes. Plays a critical role in the assembly of N-DRC and also stabilizes the assembly of multiple inner dynein arms and radial spokes. Coassembles with DRC1 to form a central scaffold needed for assembly of the N-DRC and its attachment to the outer doublet microtubules.</text>
</comment>
<feature type="compositionally biased region" description="Pro residues" evidence="13">
    <location>
        <begin position="505"/>
        <end position="514"/>
    </location>
</feature>
<protein>
    <recommendedName>
        <fullName evidence="10">Dynein regulatory complex subunit 2</fullName>
    </recommendedName>
    <alternativeName>
        <fullName evidence="11">Coiled-coil domain-containing protein 65</fullName>
    </alternativeName>
</protein>
<name>A0A0P4WBM0_SCYOL</name>
<evidence type="ECO:0000256" key="10">
    <source>
        <dbReference type="ARBA" id="ARBA00040899"/>
    </source>
</evidence>
<comment type="similarity">
    <text evidence="9">Belongs to the DRC2 family.</text>
</comment>